<dbReference type="AlphaFoldDB" id="A0A512JLB2"/>
<dbReference type="PANTHER" id="PTHR35561:SF1">
    <property type="entry name" value="RNA 2',3'-CYCLIC PHOSPHODIESTERASE"/>
    <property type="match status" value="1"/>
</dbReference>
<sequence>MPRLFTGLEIPAEVAEHLGSYSGGLPGARWVDDGDLHITLRFLGDVSIATANEVHAMLEEARPRAPIDIVLDALATFGGDKPRAIYAAVATNPELDDLHAEHERIARHAGLEPETRKFTPHVTLARLGRGIGAESVAHYMSQTGIFARIGFTATRAALFSARASRGGGPYVVEATFPFVLGEE</sequence>
<comment type="similarity">
    <text evidence="2">Belongs to the 2H phosphoesterase superfamily. ThpR family.</text>
</comment>
<evidence type="ECO:0000256" key="2">
    <source>
        <dbReference type="HAMAP-Rule" id="MF_01940"/>
    </source>
</evidence>
<evidence type="ECO:0000313" key="3">
    <source>
        <dbReference type="EMBL" id="GEP10740.1"/>
    </source>
</evidence>
<dbReference type="Proteomes" id="UP000321750">
    <property type="component" value="Unassembled WGS sequence"/>
</dbReference>
<dbReference type="GO" id="GO:0008664">
    <property type="term" value="F:RNA 2',3'-cyclic 3'-phosphodiesterase activity"/>
    <property type="evidence" value="ECO:0007669"/>
    <property type="project" value="UniProtKB-EC"/>
</dbReference>
<evidence type="ECO:0000256" key="1">
    <source>
        <dbReference type="ARBA" id="ARBA00022801"/>
    </source>
</evidence>
<feature type="active site" description="Proton donor" evidence="2">
    <location>
        <position position="37"/>
    </location>
</feature>
<evidence type="ECO:0000313" key="4">
    <source>
        <dbReference type="Proteomes" id="UP000321750"/>
    </source>
</evidence>
<gene>
    <name evidence="3" type="primary">ligT</name>
    <name evidence="3" type="ORF">MGN01_25850</name>
</gene>
<protein>
    <recommendedName>
        <fullName evidence="2">RNA 2',3'-cyclic phosphodiesterase</fullName>
        <shortName evidence="2">RNA 2',3'-CPDase</shortName>
        <ecNumber evidence="2">3.1.4.58</ecNumber>
    </recommendedName>
</protein>
<dbReference type="InterPro" id="IPR009097">
    <property type="entry name" value="Cyclic_Pdiesterase"/>
</dbReference>
<dbReference type="InterPro" id="IPR004175">
    <property type="entry name" value="RNA_CPDase"/>
</dbReference>
<comment type="caution">
    <text evidence="3">The sequence shown here is derived from an EMBL/GenBank/DDBJ whole genome shotgun (WGS) entry which is preliminary data.</text>
</comment>
<feature type="short sequence motif" description="HXTX 1" evidence="2">
    <location>
        <begin position="37"/>
        <end position="40"/>
    </location>
</feature>
<keyword evidence="4" id="KW-1185">Reference proteome</keyword>
<reference evidence="3 4" key="1">
    <citation type="submission" date="2019-07" db="EMBL/GenBank/DDBJ databases">
        <title>Whole genome shotgun sequence of Methylobacterium gnaphalii NBRC 107716.</title>
        <authorList>
            <person name="Hosoyama A."/>
            <person name="Uohara A."/>
            <person name="Ohji S."/>
            <person name="Ichikawa N."/>
        </authorList>
    </citation>
    <scope>NUCLEOTIDE SEQUENCE [LARGE SCALE GENOMIC DNA]</scope>
    <source>
        <strain evidence="3 4">NBRC 107716</strain>
    </source>
</reference>
<feature type="active site" description="Proton acceptor" evidence="2">
    <location>
        <position position="121"/>
    </location>
</feature>
<dbReference type="EMBL" id="BJZV01000013">
    <property type="protein sequence ID" value="GEP10740.1"/>
    <property type="molecule type" value="Genomic_DNA"/>
</dbReference>
<dbReference type="PANTHER" id="PTHR35561">
    <property type="entry name" value="RNA 2',3'-CYCLIC PHOSPHODIESTERASE"/>
    <property type="match status" value="1"/>
</dbReference>
<dbReference type="EC" id="3.1.4.58" evidence="2"/>
<name>A0A512JLB2_9HYPH</name>
<dbReference type="Pfam" id="PF13563">
    <property type="entry name" value="2_5_RNA_ligase2"/>
    <property type="match status" value="1"/>
</dbReference>
<dbReference type="GO" id="GO:0004113">
    <property type="term" value="F:2',3'-cyclic-nucleotide 3'-phosphodiesterase activity"/>
    <property type="evidence" value="ECO:0007669"/>
    <property type="project" value="InterPro"/>
</dbReference>
<feature type="short sequence motif" description="HXTX 2" evidence="2">
    <location>
        <begin position="121"/>
        <end position="124"/>
    </location>
</feature>
<comment type="catalytic activity">
    <reaction evidence="2">
        <text>a 3'-end 2',3'-cyclophospho-ribonucleotide-RNA + H2O = a 3'-end 2'-phospho-ribonucleotide-RNA + H(+)</text>
        <dbReference type="Rhea" id="RHEA:11828"/>
        <dbReference type="Rhea" id="RHEA-COMP:10464"/>
        <dbReference type="Rhea" id="RHEA-COMP:17353"/>
        <dbReference type="ChEBI" id="CHEBI:15377"/>
        <dbReference type="ChEBI" id="CHEBI:15378"/>
        <dbReference type="ChEBI" id="CHEBI:83064"/>
        <dbReference type="ChEBI" id="CHEBI:173113"/>
        <dbReference type="EC" id="3.1.4.58"/>
    </reaction>
</comment>
<comment type="function">
    <text evidence="2">Hydrolyzes RNA 2',3'-cyclic phosphodiester to an RNA 2'-phosphomonoester.</text>
</comment>
<dbReference type="HAMAP" id="MF_01940">
    <property type="entry name" value="RNA_CPDase"/>
    <property type="match status" value="1"/>
</dbReference>
<dbReference type="Gene3D" id="3.90.1140.10">
    <property type="entry name" value="Cyclic phosphodiesterase"/>
    <property type="match status" value="1"/>
</dbReference>
<dbReference type="SUPFAM" id="SSF55144">
    <property type="entry name" value="LigT-like"/>
    <property type="match status" value="1"/>
</dbReference>
<dbReference type="OrthoDB" id="9793819at2"/>
<accession>A0A512JLB2</accession>
<proteinExistence type="inferred from homology"/>
<dbReference type="RefSeq" id="WP_147046999.1">
    <property type="nucleotide sequence ID" value="NZ_BJZV01000013.1"/>
</dbReference>
<keyword evidence="1 2" id="KW-0378">Hydrolase</keyword>
<dbReference type="NCBIfam" id="TIGR02258">
    <property type="entry name" value="2_5_ligase"/>
    <property type="match status" value="1"/>
</dbReference>
<organism evidence="3 4">
    <name type="scientific">Methylobacterium gnaphalii</name>
    <dbReference type="NCBI Taxonomy" id="1010610"/>
    <lineage>
        <taxon>Bacteria</taxon>
        <taxon>Pseudomonadati</taxon>
        <taxon>Pseudomonadota</taxon>
        <taxon>Alphaproteobacteria</taxon>
        <taxon>Hyphomicrobiales</taxon>
        <taxon>Methylobacteriaceae</taxon>
        <taxon>Methylobacterium</taxon>
    </lineage>
</organism>